<evidence type="ECO:0000256" key="1">
    <source>
        <dbReference type="ARBA" id="ARBA00022795"/>
    </source>
</evidence>
<gene>
    <name evidence="2" type="ORF">BN1050_01111</name>
</gene>
<dbReference type="Pfam" id="PF05130">
    <property type="entry name" value="FlgN"/>
    <property type="match status" value="1"/>
</dbReference>
<dbReference type="PATRIC" id="fig|1461583.4.peg.1072"/>
<dbReference type="HOGENOM" id="CLU_132586_2_1_9"/>
<sequence>MDKIIQNLTNLLRMHKSLLDLATKKTDIIVESDMDALDAMIKTEQAHVAAIEQLERQRQQLVTDYLAANGCATSLTPTVAQLIEAADATSKQQIQAIREELLAVIDALKAKNELNQKMVFQSLQMVNMTLDMMRPQPTAQADTMNYSSKEVRRPANFSTTSYEV</sequence>
<reference evidence="2" key="1">
    <citation type="submission" date="2014-07" db="EMBL/GenBank/DDBJ databases">
        <authorList>
            <person name="Urmite Genomes Urmite Genomes"/>
        </authorList>
    </citation>
    <scope>NUCLEOTIDE SEQUENCE</scope>
    <source>
        <strain evidence="2">13S34_air</strain>
    </source>
</reference>
<dbReference type="InterPro" id="IPR036679">
    <property type="entry name" value="FlgN-like_sf"/>
</dbReference>
<evidence type="ECO:0000313" key="2">
    <source>
        <dbReference type="EMBL" id="CEA02039.1"/>
    </source>
</evidence>
<accession>A0A078M6X2</accession>
<dbReference type="AlphaFoldDB" id="A0A078M6X2"/>
<keyword evidence="1" id="KW-1005">Bacterial flagellum biogenesis</keyword>
<protein>
    <submittedName>
        <fullName evidence="2">FlgN protein</fullName>
    </submittedName>
</protein>
<dbReference type="GO" id="GO:0044780">
    <property type="term" value="P:bacterial-type flagellum assembly"/>
    <property type="evidence" value="ECO:0007669"/>
    <property type="project" value="InterPro"/>
</dbReference>
<dbReference type="EMBL" id="LN483074">
    <property type="protein sequence ID" value="CEA02039.1"/>
    <property type="molecule type" value="Genomic_DNA"/>
</dbReference>
<proteinExistence type="predicted"/>
<organism evidence="2">
    <name type="scientific">Metalysinibacillus saudimassiliensis</name>
    <dbReference type="NCBI Taxonomy" id="1461583"/>
    <lineage>
        <taxon>Bacteria</taxon>
        <taxon>Bacillati</taxon>
        <taxon>Bacillota</taxon>
        <taxon>Bacilli</taxon>
        <taxon>Bacillales</taxon>
        <taxon>Caryophanaceae</taxon>
        <taxon>Metalysinibacillus</taxon>
    </lineage>
</organism>
<dbReference type="SUPFAM" id="SSF140566">
    <property type="entry name" value="FlgN-like"/>
    <property type="match status" value="1"/>
</dbReference>
<name>A0A078M6X2_9BACL</name>
<dbReference type="InterPro" id="IPR007809">
    <property type="entry name" value="FlgN-like"/>
</dbReference>
<dbReference type="Gene3D" id="1.20.58.300">
    <property type="entry name" value="FlgN-like"/>
    <property type="match status" value="1"/>
</dbReference>